<dbReference type="EMBL" id="JAGIZQ010000003">
    <property type="protein sequence ID" value="KAH6636504.1"/>
    <property type="molecule type" value="Genomic_DNA"/>
</dbReference>
<organism evidence="1 2">
    <name type="scientific">Chaetomium tenue</name>
    <dbReference type="NCBI Taxonomy" id="1854479"/>
    <lineage>
        <taxon>Eukaryota</taxon>
        <taxon>Fungi</taxon>
        <taxon>Dikarya</taxon>
        <taxon>Ascomycota</taxon>
        <taxon>Pezizomycotina</taxon>
        <taxon>Sordariomycetes</taxon>
        <taxon>Sordariomycetidae</taxon>
        <taxon>Sordariales</taxon>
        <taxon>Chaetomiaceae</taxon>
        <taxon>Chaetomium</taxon>
    </lineage>
</organism>
<keyword evidence="1" id="KW-0808">Transferase</keyword>
<evidence type="ECO:0000313" key="2">
    <source>
        <dbReference type="Proteomes" id="UP000724584"/>
    </source>
</evidence>
<comment type="caution">
    <text evidence="1">The sequence shown here is derived from an EMBL/GenBank/DDBJ whole genome shotgun (WGS) entry which is preliminary data.</text>
</comment>
<name>A0ACB7PCL1_9PEZI</name>
<keyword evidence="2" id="KW-1185">Reference proteome</keyword>
<proteinExistence type="predicted"/>
<evidence type="ECO:0000313" key="1">
    <source>
        <dbReference type="EMBL" id="KAH6636504.1"/>
    </source>
</evidence>
<dbReference type="Proteomes" id="UP000724584">
    <property type="component" value="Unassembled WGS sequence"/>
</dbReference>
<reference evidence="1 2" key="1">
    <citation type="journal article" date="2021" name="Nat. Commun.">
        <title>Genetic determinants of endophytism in the Arabidopsis root mycobiome.</title>
        <authorList>
            <person name="Mesny F."/>
            <person name="Miyauchi S."/>
            <person name="Thiergart T."/>
            <person name="Pickel B."/>
            <person name="Atanasova L."/>
            <person name="Karlsson M."/>
            <person name="Huettel B."/>
            <person name="Barry K.W."/>
            <person name="Haridas S."/>
            <person name="Chen C."/>
            <person name="Bauer D."/>
            <person name="Andreopoulos W."/>
            <person name="Pangilinan J."/>
            <person name="LaButti K."/>
            <person name="Riley R."/>
            <person name="Lipzen A."/>
            <person name="Clum A."/>
            <person name="Drula E."/>
            <person name="Henrissat B."/>
            <person name="Kohler A."/>
            <person name="Grigoriev I.V."/>
            <person name="Martin F.M."/>
            <person name="Hacquard S."/>
        </authorList>
    </citation>
    <scope>NUCLEOTIDE SEQUENCE [LARGE SCALE GENOMIC DNA]</scope>
    <source>
        <strain evidence="1 2">MPI-SDFR-AT-0079</strain>
    </source>
</reference>
<sequence>MLLIGLTGSIATGKSTVSSLLSQPPYSLPIIDADLLAREVVEPGTPGYKAIVAHFGPSTPDLLVPTNPDDGMPEHGPSGLGRPLNRPALGRRVFGDDPARRADRAALNGIVHPAVRRAMARAVLGCYVRGCRAVVLDVPLLFESRLDRFCGAVMVVAVKDPEVQMERLRRRDPHLSREDAENRVRSQGDVREKARSTTRINLMKPTDIQEYRIHTVQRLTIRSLSTGPLLSLTCPSPNTTTMPPHSVFEWIVGQNLPRERRQPPKQQFVRVEMSTDDEADTDSVTITYPRSSATRRHKKHRRPKAPSPPSPPSPPEEKRVTFRDKPLKSALKKPRRTSSSEASPNDSSGVSSEEFNDSSEDESSEEEPKPKPKPKKKKKKAKKPEPSDNEASSGDESPEPEKHNAQNCSCTCCLAGLMLLTKMDEISKNSKSSEAAPAEENKPSPEKNGKGKQGEDKGGNNGKENKGGDKGGGKGAQSKKGKKEKEESETEAETDTSAATATSAPETATESEPEAPKSKKNKKENENKQPAKNSDKPKEDKKAEAEKGGEKKNEDKAKDGKTENTTSKQGDTVDDKKSEPQPHPNLILPARDRNLQVQHVVEDPARDTPPNAYFDNDKNVCRVYHGPYWGYPYGQPYPPGGPVPQYPAPGWPPVPDTQAMHGRHPSAAPVPPGYPPVPQPPTPMPYPAWGQPYGPYPPIPPPYGSAAQRPVGLSGIPGSPSGADALRRQGFALDPLYADYSKTDEKDNNDRPYFRMGDGDKKSSEEQKSAKGSGVQWNTPKSNWEKLPSNKSRKGSNSGNKSNHGNSNGGNNGRNNNNRGRNNHGNSNENNDNNNGNENTSGWGNNNNTSGCNNNNNDNSNDNNTSGWGNNNNDDSNDNNQSSGWAFTNNDNNNDDNNNQSSGWAFTNNNDDTNQSSGWDAFGKPTSNHGSRKVSSNAGRPSSPDLRPAPTSSMPGSWSPPQGRANIKWHGGGDGEKSGGGGGGGGGWGDKSAAQDTTGW</sequence>
<gene>
    <name evidence="1" type="ORF">F5144DRAFT_611238</name>
</gene>
<accession>A0ACB7PCL1</accession>
<protein>
    <submittedName>
        <fullName evidence="1">Dephospho-CoA kinase-domain-containing protein</fullName>
    </submittedName>
</protein>
<keyword evidence="1" id="KW-0418">Kinase</keyword>